<evidence type="ECO:0000256" key="1">
    <source>
        <dbReference type="ARBA" id="ARBA00022676"/>
    </source>
</evidence>
<dbReference type="GeneID" id="54482867"/>
<feature type="region of interest" description="Disordered" evidence="5">
    <location>
        <begin position="575"/>
        <end position="600"/>
    </location>
</feature>
<dbReference type="InterPro" id="IPR000608">
    <property type="entry name" value="UBC"/>
</dbReference>
<dbReference type="SMART" id="SM00212">
    <property type="entry name" value="UBCc"/>
    <property type="match status" value="1"/>
</dbReference>
<sequence length="1179" mass="130565">MPRKAFIADLTQVIENTAINGIRDVHKGDDDGEFVFTVDNVVGSANIELVAKISDVSDYPSSHSCFFIAPDTAPAAIAMKLGDLFEQTAGKSVQKLLHIVAKATQSRLDDDVEMPDSQEAYSDLEEDELDSGQDDSDEDEGEDYFPDEMLSLRLPNHTGHSSGQLMIESTLPFRSRIRSDLLMAKAAGFKVGALAQLLDGGPCYVTLSVRVGKLGISCEAMQAWQVKASEYLVLVLHYPYGYHSIDALLKLGSKSCRRALEIRVGVSNTYKPTLPEAVHAFTSLAKDEAKNQANSNTGFQPSDLNLGFRNAFISGPLNEFLNERLIKIISYRYNRMAWGGAEEFLADHMATSEIRSSLVDDRYLAEEHIAATFPSIVRADHIHDVSANQRHSFPLIAMQATLRHFVRCTEFCLVCFRKLPNDLEAIKPYVCDNPLCLYQYMSLGFGPSIEHEILAQHKVVDLLISFCYVSATGGGLNSFPSGLSLLVPPPASSSLSTNMDFAASYPGTGPHMVAKYDHSVRQLTFESEITCPIRNGDWIVVRIPKIEAALHARVIETTYFPVVTLSEFVQAPDTSAKSAAAQQPRPGVNSPPYPQTPSPIPLNPQKVNLYPYNRNFDDLNDDDKRGAISSLLDILPGVPEMKDYLQRKGVASLASWIDRVPPAAISLLRWIIASSRACIVECESGNGDPNRRDERVFGMDGWTQFRFAMGAPDKERRFLNAVQTTMQRKSLTYPTLYAWHGSALNNWHGIIREGLHFKNIAHGRAFGDGVYHSLDARTSLGYSHMSTYSRNGASPRVWPSSELKISSAIALNEVVNAPDEFQSRNPHLVVQHVDWIQTRYLFVKSPSMADPLNVVIAPTEAQAQDPVMTPQGEGGKIVIPAKANTQRKRSNPLSASIKAGFKRLKGSGQKSDPISIEEDIDIDFDDTASVNTLQEDLEIFREEESSIHLSQPSNDSGTTVEISQTDFIPGKLDAESLPKLIEPMWATHSATRRLQQDFKAVLKVQAKEPLHELGWYINPDHINNMYQWIIELHSFESHLPLAKDMKKKDLRSVVLEFRFGKDYPMSPPFVRVVRPRFLGFQQGGGGHVTAGGALCMELLTNTGWSAVSSIESVLLQVRLAMSSLDPRPARLEPGPARDYSIGEAVEAYIRACRTHGWTVPEGFKELAYGGEPASDPHLF</sequence>
<evidence type="ECO:0000313" key="8">
    <source>
        <dbReference type="Proteomes" id="UP000799437"/>
    </source>
</evidence>
<dbReference type="InterPro" id="IPR051838">
    <property type="entry name" value="ARTD_PARP"/>
</dbReference>
<dbReference type="RefSeq" id="XP_033600898.1">
    <property type="nucleotide sequence ID" value="XM_033741813.1"/>
</dbReference>
<evidence type="ECO:0000256" key="3">
    <source>
        <dbReference type="ARBA" id="ARBA00022695"/>
    </source>
</evidence>
<dbReference type="SUPFAM" id="SSF56399">
    <property type="entry name" value="ADP-ribosylation"/>
    <property type="match status" value="1"/>
</dbReference>
<reference evidence="7" key="1">
    <citation type="journal article" date="2020" name="Stud. Mycol.">
        <title>101 Dothideomycetes genomes: a test case for predicting lifestyles and emergence of pathogens.</title>
        <authorList>
            <person name="Haridas S."/>
            <person name="Albert R."/>
            <person name="Binder M."/>
            <person name="Bloem J."/>
            <person name="Labutti K."/>
            <person name="Salamov A."/>
            <person name="Andreopoulos B."/>
            <person name="Baker S."/>
            <person name="Barry K."/>
            <person name="Bills G."/>
            <person name="Bluhm B."/>
            <person name="Cannon C."/>
            <person name="Castanera R."/>
            <person name="Culley D."/>
            <person name="Daum C."/>
            <person name="Ezra D."/>
            <person name="Gonzalez J."/>
            <person name="Henrissat B."/>
            <person name="Kuo A."/>
            <person name="Liang C."/>
            <person name="Lipzen A."/>
            <person name="Lutzoni F."/>
            <person name="Magnuson J."/>
            <person name="Mondo S."/>
            <person name="Nolan M."/>
            <person name="Ohm R."/>
            <person name="Pangilinan J."/>
            <person name="Park H.-J."/>
            <person name="Ramirez L."/>
            <person name="Alfaro M."/>
            <person name="Sun H."/>
            <person name="Tritt A."/>
            <person name="Yoshinaga Y."/>
            <person name="Zwiers L.-H."/>
            <person name="Turgeon B."/>
            <person name="Goodwin S."/>
            <person name="Spatafora J."/>
            <person name="Crous P."/>
            <person name="Grigoriev I."/>
        </authorList>
    </citation>
    <scope>NUCLEOTIDE SEQUENCE</scope>
    <source>
        <strain evidence="7">CBS 121739</strain>
    </source>
</reference>
<keyword evidence="8" id="KW-1185">Reference proteome</keyword>
<dbReference type="Proteomes" id="UP000799437">
    <property type="component" value="Unassembled WGS sequence"/>
</dbReference>
<keyword evidence="3" id="KW-0548">Nucleotidyltransferase</keyword>
<evidence type="ECO:0000259" key="6">
    <source>
        <dbReference type="PROSITE" id="PS50127"/>
    </source>
</evidence>
<feature type="compositionally biased region" description="Acidic residues" evidence="5">
    <location>
        <begin position="110"/>
        <end position="144"/>
    </location>
</feature>
<accession>A0A6A6WA34</accession>
<evidence type="ECO:0000256" key="5">
    <source>
        <dbReference type="SAM" id="MobiDB-lite"/>
    </source>
</evidence>
<dbReference type="Pfam" id="PF00644">
    <property type="entry name" value="PARP"/>
    <property type="match status" value="1"/>
</dbReference>
<dbReference type="AlphaFoldDB" id="A0A6A6WA34"/>
<keyword evidence="2" id="KW-0808">Transferase</keyword>
<dbReference type="OrthoDB" id="109543at2759"/>
<keyword evidence="4" id="KW-0520">NAD</keyword>
<dbReference type="InterPro" id="IPR016135">
    <property type="entry name" value="UBQ-conjugating_enzyme/RWD"/>
</dbReference>
<evidence type="ECO:0000313" key="7">
    <source>
        <dbReference type="EMBL" id="KAF2758447.1"/>
    </source>
</evidence>
<dbReference type="Gene3D" id="3.10.110.10">
    <property type="entry name" value="Ubiquitin Conjugating Enzyme"/>
    <property type="match status" value="1"/>
</dbReference>
<dbReference type="PROSITE" id="PS50127">
    <property type="entry name" value="UBC_2"/>
    <property type="match status" value="1"/>
</dbReference>
<feature type="region of interest" description="Disordered" evidence="5">
    <location>
        <begin position="108"/>
        <end position="144"/>
    </location>
</feature>
<feature type="domain" description="UBC core" evidence="6">
    <location>
        <begin position="989"/>
        <end position="1168"/>
    </location>
</feature>
<evidence type="ECO:0000256" key="4">
    <source>
        <dbReference type="ARBA" id="ARBA00023027"/>
    </source>
</evidence>
<keyword evidence="1" id="KW-0328">Glycosyltransferase</keyword>
<dbReference type="EMBL" id="ML996571">
    <property type="protein sequence ID" value="KAF2758447.1"/>
    <property type="molecule type" value="Genomic_DNA"/>
</dbReference>
<protein>
    <recommendedName>
        <fullName evidence="6">UBC core domain-containing protein</fullName>
    </recommendedName>
</protein>
<gene>
    <name evidence="7" type="ORF">EJ05DRAFT_438010</name>
</gene>
<dbReference type="SUPFAM" id="SSF54495">
    <property type="entry name" value="UBC-like"/>
    <property type="match status" value="1"/>
</dbReference>
<proteinExistence type="predicted"/>
<dbReference type="PANTHER" id="PTHR21328">
    <property type="entry name" value="POLY ADP-RIBOSE POLYMERASE FAMILY, MEMBER PARP"/>
    <property type="match status" value="1"/>
</dbReference>
<dbReference type="Gene3D" id="3.90.228.10">
    <property type="match status" value="1"/>
</dbReference>
<dbReference type="GO" id="GO:0003950">
    <property type="term" value="F:NAD+ poly-ADP-ribosyltransferase activity"/>
    <property type="evidence" value="ECO:0007669"/>
    <property type="project" value="InterPro"/>
</dbReference>
<organism evidence="7 8">
    <name type="scientific">Pseudovirgaria hyperparasitica</name>
    <dbReference type="NCBI Taxonomy" id="470096"/>
    <lineage>
        <taxon>Eukaryota</taxon>
        <taxon>Fungi</taxon>
        <taxon>Dikarya</taxon>
        <taxon>Ascomycota</taxon>
        <taxon>Pezizomycotina</taxon>
        <taxon>Dothideomycetes</taxon>
        <taxon>Dothideomycetes incertae sedis</taxon>
        <taxon>Acrospermales</taxon>
        <taxon>Acrospermaceae</taxon>
        <taxon>Pseudovirgaria</taxon>
    </lineage>
</organism>
<feature type="compositionally biased region" description="Pro residues" evidence="5">
    <location>
        <begin position="589"/>
        <end position="600"/>
    </location>
</feature>
<name>A0A6A6WA34_9PEZI</name>
<dbReference type="InterPro" id="IPR012317">
    <property type="entry name" value="Poly(ADP-ribose)pol_cat_dom"/>
</dbReference>
<evidence type="ECO:0000256" key="2">
    <source>
        <dbReference type="ARBA" id="ARBA00022679"/>
    </source>
</evidence>
<dbReference type="FunFam" id="3.10.110.10:FF:000107">
    <property type="entry name" value="Ubiquitin conjugating enzyme, putative"/>
    <property type="match status" value="1"/>
</dbReference>
<dbReference type="GO" id="GO:0016779">
    <property type="term" value="F:nucleotidyltransferase activity"/>
    <property type="evidence" value="ECO:0007669"/>
    <property type="project" value="UniProtKB-KW"/>
</dbReference>
<dbReference type="CDD" id="cd23802">
    <property type="entry name" value="UBCc_UBE2Q"/>
    <property type="match status" value="1"/>
</dbReference>